<gene>
    <name evidence="1" type="ORF">EW093_04295</name>
</gene>
<dbReference type="SUPFAM" id="SSF81901">
    <property type="entry name" value="HCP-like"/>
    <property type="match status" value="1"/>
</dbReference>
<dbReference type="OrthoDB" id="879166at2"/>
<dbReference type="AlphaFoldDB" id="A0A5C1QA75"/>
<organism evidence="1 2">
    <name type="scientific">Thiospirochaeta perfilievii</name>
    <dbReference type="NCBI Taxonomy" id="252967"/>
    <lineage>
        <taxon>Bacteria</taxon>
        <taxon>Pseudomonadati</taxon>
        <taxon>Spirochaetota</taxon>
        <taxon>Spirochaetia</taxon>
        <taxon>Spirochaetales</taxon>
        <taxon>Spirochaetaceae</taxon>
        <taxon>Thiospirochaeta</taxon>
    </lineage>
</organism>
<dbReference type="InterPro" id="IPR011990">
    <property type="entry name" value="TPR-like_helical_dom_sf"/>
</dbReference>
<evidence type="ECO:0000313" key="1">
    <source>
        <dbReference type="EMBL" id="QEN03950.1"/>
    </source>
</evidence>
<reference evidence="1 2" key="1">
    <citation type="submission" date="2019-02" db="EMBL/GenBank/DDBJ databases">
        <authorList>
            <person name="Fomenkov A."/>
            <person name="Dubinina G."/>
            <person name="Grabovich M."/>
            <person name="Vincze T."/>
            <person name="Roberts R.J."/>
        </authorList>
    </citation>
    <scope>NUCLEOTIDE SEQUENCE [LARGE SCALE GENOMIC DNA]</scope>
    <source>
        <strain evidence="1 2">P</strain>
    </source>
</reference>
<proteinExistence type="predicted"/>
<accession>A0A5C1QA75</accession>
<dbReference type="PANTHER" id="PTHR11102:SF160">
    <property type="entry name" value="ERAD-ASSOCIATED E3 UBIQUITIN-PROTEIN LIGASE COMPONENT HRD3"/>
    <property type="match status" value="1"/>
</dbReference>
<dbReference type="InterPro" id="IPR006597">
    <property type="entry name" value="Sel1-like"/>
</dbReference>
<dbReference type="RefSeq" id="WP_149567207.1">
    <property type="nucleotide sequence ID" value="NZ_CP035807.1"/>
</dbReference>
<protein>
    <submittedName>
        <fullName evidence="1">Sel1 repeat family protein</fullName>
    </submittedName>
</protein>
<dbReference type="PANTHER" id="PTHR11102">
    <property type="entry name" value="SEL-1-LIKE PROTEIN"/>
    <property type="match status" value="1"/>
</dbReference>
<name>A0A5C1QA75_9SPIO</name>
<keyword evidence="2" id="KW-1185">Reference proteome</keyword>
<evidence type="ECO:0000313" key="2">
    <source>
        <dbReference type="Proteomes" id="UP000323824"/>
    </source>
</evidence>
<dbReference type="SMART" id="SM00671">
    <property type="entry name" value="SEL1"/>
    <property type="match status" value="6"/>
</dbReference>
<reference evidence="1 2" key="2">
    <citation type="submission" date="2019-09" db="EMBL/GenBank/DDBJ databases">
        <title>Complete Genome Sequence and Methylome Analysis of free living Spirochaetas.</title>
        <authorList>
            <person name="Leshcheva N."/>
            <person name="Mikheeva N."/>
        </authorList>
    </citation>
    <scope>NUCLEOTIDE SEQUENCE [LARGE SCALE GENOMIC DNA]</scope>
    <source>
        <strain evidence="1 2">P</strain>
    </source>
</reference>
<dbReference type="KEGG" id="sper:EW093_04295"/>
<dbReference type="InterPro" id="IPR050767">
    <property type="entry name" value="Sel1_AlgK"/>
</dbReference>
<dbReference type="Proteomes" id="UP000323824">
    <property type="component" value="Chromosome"/>
</dbReference>
<dbReference type="Pfam" id="PF08238">
    <property type="entry name" value="Sel1"/>
    <property type="match status" value="7"/>
</dbReference>
<dbReference type="EMBL" id="CP035807">
    <property type="protein sequence ID" value="QEN03950.1"/>
    <property type="molecule type" value="Genomic_DNA"/>
</dbReference>
<dbReference type="Gene3D" id="1.25.40.10">
    <property type="entry name" value="Tetratricopeptide repeat domain"/>
    <property type="match status" value="2"/>
</dbReference>
<sequence length="335" mass="38867">MRKIVLFFLISTSYIFAIDYTTIPDDELVELAKDGDVEAQYSLAILLDQLKYEKNSQRLDYLERDSFKWYELAAQNGHPKSITKVALEYLSEFGQYKVKDYKKCINLLTQSAAEDREAALYLSIMYYFGLGVEKNSQSSLEYLIQSQKNFYRLRPLIYLEKELISMVRDLVKQENPYALFILGDFYYYGKTGAYNQDYKKAYRVYRKAADLGNVSAIYMVGLMNYNGIGILKDLHEAYNWIIKAAENNIIDAISKAGIMNYFGEGTVINYELAHSLFLKASEGGESLSQYFLGVMYYKGEGCQKDRDLSRKWIKEAYLNGSTSAKKFWETKELWK</sequence>